<keyword evidence="3 5" id="KW-0808">Transferase</keyword>
<dbReference type="Pfam" id="PF08241">
    <property type="entry name" value="Methyltransf_11"/>
    <property type="match status" value="1"/>
</dbReference>
<dbReference type="EMBL" id="VFPP01000001">
    <property type="protein sequence ID" value="TQM80606.1"/>
    <property type="molecule type" value="Genomic_DNA"/>
</dbReference>
<evidence type="ECO:0000256" key="1">
    <source>
        <dbReference type="ARBA" id="ARBA00008361"/>
    </source>
</evidence>
<reference evidence="5 6" key="1">
    <citation type="submission" date="2019-06" db="EMBL/GenBank/DDBJ databases">
        <title>Sequencing the genomes of 1000 actinobacteria strains.</title>
        <authorList>
            <person name="Klenk H.-P."/>
        </authorList>
    </citation>
    <scope>NUCLEOTIDE SEQUENCE [LARGE SCALE GENOMIC DNA]</scope>
    <source>
        <strain evidence="5 6">DSM 45456</strain>
    </source>
</reference>
<evidence type="ECO:0000313" key="5">
    <source>
        <dbReference type="EMBL" id="TQM80606.1"/>
    </source>
</evidence>
<evidence type="ECO:0000259" key="4">
    <source>
        <dbReference type="Pfam" id="PF08241"/>
    </source>
</evidence>
<dbReference type="SUPFAM" id="SSF53335">
    <property type="entry name" value="S-adenosyl-L-methionine-dependent methyltransferases"/>
    <property type="match status" value="1"/>
</dbReference>
<dbReference type="PANTHER" id="PTHR44942">
    <property type="entry name" value="METHYLTRANSF_11 DOMAIN-CONTAINING PROTEIN"/>
    <property type="match status" value="1"/>
</dbReference>
<keyword evidence="2 5" id="KW-0489">Methyltransferase</keyword>
<evidence type="ECO:0000313" key="6">
    <source>
        <dbReference type="Proteomes" id="UP000316628"/>
    </source>
</evidence>
<dbReference type="InterPro" id="IPR013216">
    <property type="entry name" value="Methyltransf_11"/>
</dbReference>
<keyword evidence="6" id="KW-1185">Reference proteome</keyword>
<dbReference type="CDD" id="cd02440">
    <property type="entry name" value="AdoMet_MTases"/>
    <property type="match status" value="1"/>
</dbReference>
<dbReference type="InterPro" id="IPR051052">
    <property type="entry name" value="Diverse_substrate_MTase"/>
</dbReference>
<dbReference type="GO" id="GO:0032259">
    <property type="term" value="P:methylation"/>
    <property type="evidence" value="ECO:0007669"/>
    <property type="project" value="UniProtKB-KW"/>
</dbReference>
<dbReference type="AlphaFoldDB" id="A0A543JCV2"/>
<dbReference type="Gene3D" id="3.40.50.150">
    <property type="entry name" value="Vaccinia Virus protein VP39"/>
    <property type="match status" value="1"/>
</dbReference>
<dbReference type="Proteomes" id="UP000316628">
    <property type="component" value="Unassembled WGS sequence"/>
</dbReference>
<dbReference type="InterPro" id="IPR029063">
    <property type="entry name" value="SAM-dependent_MTases_sf"/>
</dbReference>
<evidence type="ECO:0000256" key="2">
    <source>
        <dbReference type="ARBA" id="ARBA00022603"/>
    </source>
</evidence>
<protein>
    <submittedName>
        <fullName evidence="5">Methyltransferase family protein</fullName>
    </submittedName>
</protein>
<proteinExistence type="inferred from homology"/>
<accession>A0A543JCV2</accession>
<sequence length="247" mass="26306">MVTQPDPIAYLDHAAAAGSAYKQRLLDALDLRPDHVALDVGCGPGTDLPAMAERAREVVGVDVDPAMVDEAKRRTAHLRVDVRQGDAHALPLDDRGVDRARVDRVLHLVADPAAVLAELRRVLRPGGRAALAQPDWETLAVDPGSVATNLAFNRFVCDRVVPNPVVGRQLARLAAAAGLTVTSVEADVQVLHDFATADHLLGLTRNARRAVQAGRLTHRSADAWLADLAAGPFLAAFTLFRVTVSAA</sequence>
<dbReference type="GO" id="GO:0008757">
    <property type="term" value="F:S-adenosylmethionine-dependent methyltransferase activity"/>
    <property type="evidence" value="ECO:0007669"/>
    <property type="project" value="InterPro"/>
</dbReference>
<feature type="domain" description="Methyltransferase type 11" evidence="4">
    <location>
        <begin position="38"/>
        <end position="130"/>
    </location>
</feature>
<name>A0A543JCV2_9PSEU</name>
<organism evidence="5 6">
    <name type="scientific">Saccharothrix saharensis</name>
    <dbReference type="NCBI Taxonomy" id="571190"/>
    <lineage>
        <taxon>Bacteria</taxon>
        <taxon>Bacillati</taxon>
        <taxon>Actinomycetota</taxon>
        <taxon>Actinomycetes</taxon>
        <taxon>Pseudonocardiales</taxon>
        <taxon>Pseudonocardiaceae</taxon>
        <taxon>Saccharothrix</taxon>
    </lineage>
</organism>
<comment type="similarity">
    <text evidence="1">Belongs to the methyltransferase superfamily.</text>
</comment>
<comment type="caution">
    <text evidence="5">The sequence shown here is derived from an EMBL/GenBank/DDBJ whole genome shotgun (WGS) entry which is preliminary data.</text>
</comment>
<dbReference type="OrthoDB" id="3636702at2"/>
<gene>
    <name evidence="5" type="ORF">FHX81_2944</name>
</gene>
<dbReference type="PANTHER" id="PTHR44942:SF4">
    <property type="entry name" value="METHYLTRANSFERASE TYPE 11 DOMAIN-CONTAINING PROTEIN"/>
    <property type="match status" value="1"/>
</dbReference>
<evidence type="ECO:0000256" key="3">
    <source>
        <dbReference type="ARBA" id="ARBA00022679"/>
    </source>
</evidence>
<dbReference type="RefSeq" id="WP_141978680.1">
    <property type="nucleotide sequence ID" value="NZ_VFPP01000001.1"/>
</dbReference>